<dbReference type="KEGG" id="sfu:Sfum_3008"/>
<dbReference type="EMBL" id="CP000478">
    <property type="protein sequence ID" value="ABK18682.1"/>
    <property type="molecule type" value="Genomic_DNA"/>
</dbReference>
<proteinExistence type="inferred from homology"/>
<evidence type="ECO:0000256" key="3">
    <source>
        <dbReference type="ARBA" id="ARBA00022475"/>
    </source>
</evidence>
<evidence type="ECO:0000256" key="6">
    <source>
        <dbReference type="ARBA" id="ARBA00023136"/>
    </source>
</evidence>
<reference evidence="9 10" key="1">
    <citation type="submission" date="2006-10" db="EMBL/GenBank/DDBJ databases">
        <title>Complete sequence of Syntrophobacter fumaroxidans MPOB.</title>
        <authorList>
            <consortium name="US DOE Joint Genome Institute"/>
            <person name="Copeland A."/>
            <person name="Lucas S."/>
            <person name="Lapidus A."/>
            <person name="Barry K."/>
            <person name="Detter J.C."/>
            <person name="Glavina del Rio T."/>
            <person name="Hammon N."/>
            <person name="Israni S."/>
            <person name="Pitluck S."/>
            <person name="Goltsman E.G."/>
            <person name="Martinez M."/>
            <person name="Schmutz J."/>
            <person name="Larimer F."/>
            <person name="Land M."/>
            <person name="Hauser L."/>
            <person name="Kyrpides N."/>
            <person name="Kim E."/>
            <person name="Boone D.R."/>
            <person name="Brockman F."/>
            <person name="Culley D."/>
            <person name="Ferry J."/>
            <person name="Gunsalus R."/>
            <person name="McInerney M.J."/>
            <person name="Morrison M."/>
            <person name="Plugge C."/>
            <person name="Rohlin L."/>
            <person name="Scholten J."/>
            <person name="Sieber J."/>
            <person name="Stams A.J.M."/>
            <person name="Worm P."/>
            <person name="Henstra A.M."/>
            <person name="Richardson P."/>
        </authorList>
    </citation>
    <scope>NUCLEOTIDE SEQUENCE [LARGE SCALE GENOMIC DNA]</scope>
    <source>
        <strain evidence="10">DSM 10017 / MPOB</strain>
        <strain evidence="9">MPOB</strain>
    </source>
</reference>
<keyword evidence="5 7" id="KW-1133">Transmembrane helix</keyword>
<feature type="transmembrane region" description="Helical" evidence="7">
    <location>
        <begin position="12"/>
        <end position="41"/>
    </location>
</feature>
<name>A0LMS2_SYNFM</name>
<evidence type="ECO:0000256" key="5">
    <source>
        <dbReference type="ARBA" id="ARBA00022989"/>
    </source>
</evidence>
<evidence type="ECO:0000256" key="4">
    <source>
        <dbReference type="ARBA" id="ARBA00022692"/>
    </source>
</evidence>
<dbReference type="KEGG" id="sfu:Sfum_3050"/>
<feature type="transmembrane region" description="Helical" evidence="7">
    <location>
        <begin position="259"/>
        <end position="280"/>
    </location>
</feature>
<dbReference type="eggNOG" id="COG1294">
    <property type="taxonomic scope" value="Bacteria"/>
</dbReference>
<feature type="transmembrane region" description="Helical" evidence="7">
    <location>
        <begin position="85"/>
        <end position="103"/>
    </location>
</feature>
<dbReference type="Proteomes" id="UP000001784">
    <property type="component" value="Chromosome"/>
</dbReference>
<dbReference type="GO" id="GO:0016682">
    <property type="term" value="F:oxidoreductase activity, acting on diphenols and related substances as donors, oxygen as acceptor"/>
    <property type="evidence" value="ECO:0007669"/>
    <property type="project" value="TreeGrafter"/>
</dbReference>
<dbReference type="GO" id="GO:0019646">
    <property type="term" value="P:aerobic electron transport chain"/>
    <property type="evidence" value="ECO:0007669"/>
    <property type="project" value="TreeGrafter"/>
</dbReference>
<feature type="transmembrane region" description="Helical" evidence="7">
    <location>
        <begin position="156"/>
        <end position="175"/>
    </location>
</feature>
<keyword evidence="3" id="KW-1003">Cell membrane</keyword>
<dbReference type="Pfam" id="PF02322">
    <property type="entry name" value="Cyt_bd_oxida_II"/>
    <property type="match status" value="1"/>
</dbReference>
<evidence type="ECO:0000256" key="7">
    <source>
        <dbReference type="SAM" id="Phobius"/>
    </source>
</evidence>
<dbReference type="OrthoDB" id="9776710at2"/>
<evidence type="ECO:0000313" key="8">
    <source>
        <dbReference type="EMBL" id="ABK18682.1"/>
    </source>
</evidence>
<dbReference type="EMBL" id="CP000478">
    <property type="protein sequence ID" value="ABK18724.1"/>
    <property type="molecule type" value="Genomic_DNA"/>
</dbReference>
<accession>A0LMS2</accession>
<dbReference type="PANTHER" id="PTHR43141:SF4">
    <property type="entry name" value="CYTOCHROME BD2 SUBUNIT II"/>
    <property type="match status" value="1"/>
</dbReference>
<dbReference type="NCBIfam" id="TIGR00203">
    <property type="entry name" value="cydB"/>
    <property type="match status" value="1"/>
</dbReference>
<dbReference type="GO" id="GO:0070069">
    <property type="term" value="C:cytochrome complex"/>
    <property type="evidence" value="ECO:0007669"/>
    <property type="project" value="TreeGrafter"/>
</dbReference>
<dbReference type="InParanoid" id="A0LMS2"/>
<dbReference type="HOGENOM" id="CLU_049294_1_0_7"/>
<keyword evidence="4 7" id="KW-0812">Transmembrane</keyword>
<organism evidence="9 10">
    <name type="scientific">Syntrophobacter fumaroxidans (strain DSM 10017 / MPOB)</name>
    <dbReference type="NCBI Taxonomy" id="335543"/>
    <lineage>
        <taxon>Bacteria</taxon>
        <taxon>Pseudomonadati</taxon>
        <taxon>Thermodesulfobacteriota</taxon>
        <taxon>Syntrophobacteria</taxon>
        <taxon>Syntrophobacterales</taxon>
        <taxon>Syntrophobacteraceae</taxon>
        <taxon>Syntrophobacter</taxon>
    </lineage>
</organism>
<evidence type="ECO:0000256" key="2">
    <source>
        <dbReference type="ARBA" id="ARBA00007543"/>
    </source>
</evidence>
<keyword evidence="10" id="KW-1185">Reference proteome</keyword>
<evidence type="ECO:0000256" key="1">
    <source>
        <dbReference type="ARBA" id="ARBA00004651"/>
    </source>
</evidence>
<evidence type="ECO:0000313" key="9">
    <source>
        <dbReference type="EMBL" id="ABK18724.1"/>
    </source>
</evidence>
<feature type="transmembrane region" description="Helical" evidence="7">
    <location>
        <begin position="231"/>
        <end position="252"/>
    </location>
</feature>
<sequence length="343" mass="37291" precursor="true">MGAIESHLPEIWLAIIGFFLLYYAISDGADLGVGILSLAATDERERGLIMGSIGSIWHDNQTWLVLLGGMLFGAFPLFYGVLLSALYVPILCMIFGLVFRGVSFEFRENSRHPAVWSRCFGVGSLIVTLSQGFALGGLLGGLDVREGVFKGSVLGWANPFSCLVALGVLCGYVMLGSNFLVFKTAGPIQARSYRTSFAASLMTLGISILVHLFTAAKYPQMVRKLTTLPEAYYIAVFPVLAAFCFVMLFVSLRRKRELAPLLCNAGIILFSFIGLSLGMYPDMIPNVVSSAVTVHAAAASKDTLEFMLQVTSVLLPVILVYTGYKHRIFQGKVTTEAYSGKDE</sequence>
<dbReference type="STRING" id="335543.Sfum_3008"/>
<comment type="subcellular location">
    <subcellularLocation>
        <location evidence="1">Cell membrane</location>
        <topology evidence="1">Multi-pass membrane protein</topology>
    </subcellularLocation>
</comment>
<keyword evidence="6 7" id="KW-0472">Membrane</keyword>
<comment type="similarity">
    <text evidence="2">Belongs to the cytochrome ubiquinol oxidase subunit 2 family.</text>
</comment>
<evidence type="ECO:0000313" key="10">
    <source>
        <dbReference type="Proteomes" id="UP000001784"/>
    </source>
</evidence>
<dbReference type="InterPro" id="IPR003317">
    <property type="entry name" value="Cyt-d_oxidase_su2"/>
</dbReference>
<dbReference type="PANTHER" id="PTHR43141">
    <property type="entry name" value="CYTOCHROME BD2 SUBUNIT II"/>
    <property type="match status" value="1"/>
</dbReference>
<dbReference type="GO" id="GO:0005886">
    <property type="term" value="C:plasma membrane"/>
    <property type="evidence" value="ECO:0007669"/>
    <property type="project" value="UniProtKB-SubCell"/>
</dbReference>
<feature type="transmembrane region" description="Helical" evidence="7">
    <location>
        <begin position="196"/>
        <end position="216"/>
    </location>
</feature>
<feature type="transmembrane region" description="Helical" evidence="7">
    <location>
        <begin position="115"/>
        <end position="136"/>
    </location>
</feature>
<dbReference type="GO" id="GO:0009055">
    <property type="term" value="F:electron transfer activity"/>
    <property type="evidence" value="ECO:0007669"/>
    <property type="project" value="TreeGrafter"/>
</dbReference>
<dbReference type="RefSeq" id="WP_011699846.1">
    <property type="nucleotide sequence ID" value="NC_008554.1"/>
</dbReference>
<dbReference type="AlphaFoldDB" id="A0LMS2"/>
<protein>
    <submittedName>
        <fullName evidence="9">Cytochrome d ubiquinol oxidase, subunit II</fullName>
    </submittedName>
</protein>
<gene>
    <name evidence="8" type="ordered locus">Sfum_3008</name>
    <name evidence="9" type="ordered locus">Sfum_3050</name>
</gene>
<feature type="transmembrane region" description="Helical" evidence="7">
    <location>
        <begin position="306"/>
        <end position="324"/>
    </location>
</feature>